<dbReference type="InterPro" id="IPR036291">
    <property type="entry name" value="NAD(P)-bd_dom_sf"/>
</dbReference>
<sequence length="121" mass="13585">MAPAFVHRDPKTVCVMDASCRLGASLVEALLRRGYTVHATAYASSHGSVPDLLHASLWKLNDLRRLQSGENKQQLRCFRADPFDYQSLVDAMKGCCGLFYVFEPPHDQPYDVRADRINSSL</sequence>
<dbReference type="AlphaFoldDB" id="A0A9E7G309"/>
<accession>A0A9E7G309</accession>
<evidence type="ECO:0000256" key="1">
    <source>
        <dbReference type="ARBA" id="ARBA00023002"/>
    </source>
</evidence>
<dbReference type="Proteomes" id="UP001055439">
    <property type="component" value="Chromosome 5"/>
</dbReference>
<dbReference type="PANTHER" id="PTHR10366:SF749">
    <property type="entry name" value="NAD DEPENDENT EPIMERASE_DEHYDRATASE FAMILY PROTEIN, EXPRESSED"/>
    <property type="match status" value="1"/>
</dbReference>
<name>A0A9E7G309_9LILI</name>
<evidence type="ECO:0000313" key="2">
    <source>
        <dbReference type="EMBL" id="URE07241.1"/>
    </source>
</evidence>
<dbReference type="PANTHER" id="PTHR10366">
    <property type="entry name" value="NAD DEPENDENT EPIMERASE/DEHYDRATASE"/>
    <property type="match status" value="1"/>
</dbReference>
<dbReference type="Gene3D" id="3.40.50.720">
    <property type="entry name" value="NAD(P)-binding Rossmann-like Domain"/>
    <property type="match status" value="1"/>
</dbReference>
<keyword evidence="3" id="KW-1185">Reference proteome</keyword>
<protein>
    <submittedName>
        <fullName evidence="2">3-beta hydroxysteroid dehydrogenase/isomerase family</fullName>
    </submittedName>
</protein>
<dbReference type="InterPro" id="IPR050425">
    <property type="entry name" value="NAD(P)_dehydrat-like"/>
</dbReference>
<organism evidence="2 3">
    <name type="scientific">Musa troglodytarum</name>
    <name type="common">fe'i banana</name>
    <dbReference type="NCBI Taxonomy" id="320322"/>
    <lineage>
        <taxon>Eukaryota</taxon>
        <taxon>Viridiplantae</taxon>
        <taxon>Streptophyta</taxon>
        <taxon>Embryophyta</taxon>
        <taxon>Tracheophyta</taxon>
        <taxon>Spermatophyta</taxon>
        <taxon>Magnoliopsida</taxon>
        <taxon>Liliopsida</taxon>
        <taxon>Zingiberales</taxon>
        <taxon>Musaceae</taxon>
        <taxon>Musa</taxon>
    </lineage>
</organism>
<keyword evidence="1" id="KW-0560">Oxidoreductase</keyword>
<reference evidence="2" key="1">
    <citation type="submission" date="2022-05" db="EMBL/GenBank/DDBJ databases">
        <title>The Musa troglodytarum L. genome provides insights into the mechanism of non-climacteric behaviour and enrichment of carotenoids.</title>
        <authorList>
            <person name="Wang J."/>
        </authorList>
    </citation>
    <scope>NUCLEOTIDE SEQUENCE</scope>
    <source>
        <tissue evidence="2">Leaf</tissue>
    </source>
</reference>
<evidence type="ECO:0000313" key="3">
    <source>
        <dbReference type="Proteomes" id="UP001055439"/>
    </source>
</evidence>
<dbReference type="EMBL" id="CP097507">
    <property type="protein sequence ID" value="URE07241.1"/>
    <property type="molecule type" value="Genomic_DNA"/>
</dbReference>
<dbReference type="SUPFAM" id="SSF51735">
    <property type="entry name" value="NAD(P)-binding Rossmann-fold domains"/>
    <property type="match status" value="1"/>
</dbReference>
<proteinExistence type="predicted"/>
<dbReference type="OrthoDB" id="824057at2759"/>
<gene>
    <name evidence="2" type="ORF">MUK42_20579</name>
</gene>
<dbReference type="GO" id="GO:0016616">
    <property type="term" value="F:oxidoreductase activity, acting on the CH-OH group of donors, NAD or NADP as acceptor"/>
    <property type="evidence" value="ECO:0007669"/>
    <property type="project" value="TreeGrafter"/>
</dbReference>